<name>A0A7L1RPH3_9PASS</name>
<keyword evidence="2" id="KW-1185">Reference proteome</keyword>
<feature type="non-terminal residue" evidence="1">
    <location>
        <position position="1"/>
    </location>
</feature>
<dbReference type="PANTHER" id="PTHR33487:SF1">
    <property type="entry name" value="CILIA- AND FLAGELLA-ASSOCIATED PROTEIN 54"/>
    <property type="match status" value="1"/>
</dbReference>
<dbReference type="EMBL" id="VXBM01000306">
    <property type="protein sequence ID" value="NXO38276.1"/>
    <property type="molecule type" value="Genomic_DNA"/>
</dbReference>
<proteinExistence type="predicted"/>
<reference evidence="2" key="1">
    <citation type="submission" date="2019-09" db="EMBL/GenBank/DDBJ databases">
        <title>Bird 10,000 Genomes (B10K) Project - Family phase.</title>
        <authorList>
            <person name="Zhang G."/>
        </authorList>
    </citation>
    <scope>NUCLEOTIDE SEQUENCE [LARGE SCALE GENOMIC DNA]</scope>
</reference>
<dbReference type="PANTHER" id="PTHR33487">
    <property type="entry name" value="CILIA- AND FLAGELLA-ASSOCIATED PROTEIN 54"/>
    <property type="match status" value="1"/>
</dbReference>
<dbReference type="AlphaFoldDB" id="A0A7L1RPH3"/>
<dbReference type="GO" id="GO:0060271">
    <property type="term" value="P:cilium assembly"/>
    <property type="evidence" value="ECO:0007669"/>
    <property type="project" value="TreeGrafter"/>
</dbReference>
<evidence type="ECO:0000313" key="2">
    <source>
        <dbReference type="Proteomes" id="UP000572057"/>
    </source>
</evidence>
<sequence>ESRAAIALDKEINIQWYIPSVVKPSNHTETKILLLYAYNINPLKTSDMTIFSSTSTFSGQLWIPLARIISLKEKLSDLKEQVEILMQGSKSSSASVPPSLFEHSETLKIIPSSKPKLSNAKVHLDEKTEEIAKTYLSEVKALLSDVPDLSSPLTEIPFDLTLQSVTNLEDMFDLANGCIITEGGLFDWIVSLLH</sequence>
<evidence type="ECO:0000313" key="1">
    <source>
        <dbReference type="EMBL" id="NXO38276.1"/>
    </source>
</evidence>
<comment type="caution">
    <text evidence="1">The sequence shown here is derived from an EMBL/GenBank/DDBJ whole genome shotgun (WGS) entry which is preliminary data.</text>
</comment>
<feature type="non-terminal residue" evidence="1">
    <location>
        <position position="194"/>
    </location>
</feature>
<accession>A0A7L1RPH3</accession>
<dbReference type="OrthoDB" id="2104158at2759"/>
<protein>
    <submittedName>
        <fullName evidence="1">CFA54 protein</fullName>
    </submittedName>
</protein>
<dbReference type="Proteomes" id="UP000572057">
    <property type="component" value="Unassembled WGS sequence"/>
</dbReference>
<organism evidence="1 2">
    <name type="scientific">Helopsaltes ochotensis</name>
    <name type="common">Middendorff's grasshopper-warbler</name>
    <dbReference type="NCBI Taxonomy" id="3150915"/>
    <lineage>
        <taxon>Eukaryota</taxon>
        <taxon>Metazoa</taxon>
        <taxon>Chordata</taxon>
        <taxon>Craniata</taxon>
        <taxon>Vertebrata</taxon>
        <taxon>Euteleostomi</taxon>
        <taxon>Archelosauria</taxon>
        <taxon>Archosauria</taxon>
        <taxon>Dinosauria</taxon>
        <taxon>Saurischia</taxon>
        <taxon>Theropoda</taxon>
        <taxon>Coelurosauria</taxon>
        <taxon>Aves</taxon>
        <taxon>Neognathae</taxon>
        <taxon>Neoaves</taxon>
        <taxon>Telluraves</taxon>
        <taxon>Australaves</taxon>
        <taxon>Passeriformes</taxon>
        <taxon>Sylvioidea</taxon>
        <taxon>Locustellidae</taxon>
        <taxon>Helopsaltes</taxon>
    </lineage>
</organism>
<gene>
    <name evidence="1" type="primary">Cfap54</name>
    <name evidence="1" type="ORF">LOCOCH_R05405</name>
</gene>